<dbReference type="SUPFAM" id="SSF52788">
    <property type="entry name" value="Phosphotyrosine protein phosphatases I"/>
    <property type="match status" value="1"/>
</dbReference>
<evidence type="ECO:0000256" key="6">
    <source>
        <dbReference type="PIRSR" id="PIRSR617867-1"/>
    </source>
</evidence>
<gene>
    <name evidence="8" type="ORF">SA3R_21515</name>
</gene>
<sequence>MFESILLICAGNICRSPMAERILSQAFPHKLIASVGLEALVGHPADATAARIAARLGISLEGHIARRFDITEANQYGLLLVMEQKQLEKICLMAPQLRGKVMLLGRWNGNRDIPDPYKKSDAAYESVLNLIVQACDQWVSRLGNKKSGNKDDHNDDQ</sequence>
<protein>
    <recommendedName>
        <fullName evidence="2">protein-tyrosine-phosphatase</fullName>
        <ecNumber evidence="2">3.1.3.48</ecNumber>
    </recommendedName>
</protein>
<dbReference type="InterPro" id="IPR023485">
    <property type="entry name" value="Ptyr_pPase"/>
</dbReference>
<evidence type="ECO:0000256" key="3">
    <source>
        <dbReference type="ARBA" id="ARBA00022801"/>
    </source>
</evidence>
<evidence type="ECO:0000256" key="5">
    <source>
        <dbReference type="ARBA" id="ARBA00051722"/>
    </source>
</evidence>
<accession>A0A8E1RUD5</accession>
<organism evidence="8 9">
    <name type="scientific">Pantoea dispersa</name>
    <dbReference type="NCBI Taxonomy" id="59814"/>
    <lineage>
        <taxon>Bacteria</taxon>
        <taxon>Pseudomonadati</taxon>
        <taxon>Pseudomonadota</taxon>
        <taxon>Gammaproteobacteria</taxon>
        <taxon>Enterobacterales</taxon>
        <taxon>Erwiniaceae</taxon>
        <taxon>Pantoea</taxon>
    </lineage>
</organism>
<dbReference type="InterPro" id="IPR017867">
    <property type="entry name" value="Tyr_phospatase_low_mol_wt"/>
</dbReference>
<feature type="active site" description="Proton donor" evidence="6">
    <location>
        <position position="115"/>
    </location>
</feature>
<dbReference type="CDD" id="cd16343">
    <property type="entry name" value="LMWPTP"/>
    <property type="match status" value="1"/>
</dbReference>
<comment type="catalytic activity">
    <reaction evidence="5">
        <text>O-phospho-L-tyrosyl-[protein] + H2O = L-tyrosyl-[protein] + phosphate</text>
        <dbReference type="Rhea" id="RHEA:10684"/>
        <dbReference type="Rhea" id="RHEA-COMP:10136"/>
        <dbReference type="Rhea" id="RHEA-COMP:20101"/>
        <dbReference type="ChEBI" id="CHEBI:15377"/>
        <dbReference type="ChEBI" id="CHEBI:43474"/>
        <dbReference type="ChEBI" id="CHEBI:46858"/>
        <dbReference type="ChEBI" id="CHEBI:61978"/>
        <dbReference type="EC" id="3.1.3.48"/>
    </reaction>
</comment>
<feature type="domain" description="Phosphotyrosine protein phosphatase I" evidence="7">
    <location>
        <begin position="3"/>
        <end position="141"/>
    </location>
</feature>
<dbReference type="EC" id="3.1.3.48" evidence="2"/>
<dbReference type="PANTHER" id="PTHR11717:SF31">
    <property type="entry name" value="LOW MOLECULAR WEIGHT PROTEIN-TYROSINE-PHOSPHATASE ETP-RELATED"/>
    <property type="match status" value="1"/>
</dbReference>
<comment type="caution">
    <text evidence="8">The sequence shown here is derived from an EMBL/GenBank/DDBJ whole genome shotgun (WGS) entry which is preliminary data.</text>
</comment>
<evidence type="ECO:0000313" key="9">
    <source>
        <dbReference type="Proteomes" id="UP000071979"/>
    </source>
</evidence>
<comment type="similarity">
    <text evidence="1">Belongs to the low molecular weight phosphotyrosine protein phosphatase family.</text>
</comment>
<keyword evidence="4" id="KW-0904">Protein phosphatase</keyword>
<evidence type="ECO:0000259" key="7">
    <source>
        <dbReference type="SMART" id="SM00226"/>
    </source>
</evidence>
<evidence type="ECO:0000313" key="8">
    <source>
        <dbReference type="EMBL" id="KTS65193.1"/>
    </source>
</evidence>
<evidence type="ECO:0000256" key="4">
    <source>
        <dbReference type="ARBA" id="ARBA00022912"/>
    </source>
</evidence>
<dbReference type="Proteomes" id="UP000071979">
    <property type="component" value="Unassembled WGS sequence"/>
</dbReference>
<dbReference type="InterPro" id="IPR036196">
    <property type="entry name" value="Ptyr_pPase_sf"/>
</dbReference>
<keyword evidence="3" id="KW-0378">Hydrolase</keyword>
<dbReference type="PANTHER" id="PTHR11717">
    <property type="entry name" value="LOW MOLECULAR WEIGHT PROTEIN TYROSINE PHOSPHATASE"/>
    <property type="match status" value="1"/>
</dbReference>
<dbReference type="InterPro" id="IPR050438">
    <property type="entry name" value="LMW_PTPase"/>
</dbReference>
<dbReference type="RefSeq" id="WP_058757644.1">
    <property type="nucleotide sequence ID" value="NZ_CP146254.1"/>
</dbReference>
<dbReference type="AlphaFoldDB" id="A0A8E1RUD5"/>
<dbReference type="SMART" id="SM00226">
    <property type="entry name" value="LMWPc"/>
    <property type="match status" value="1"/>
</dbReference>
<evidence type="ECO:0000256" key="1">
    <source>
        <dbReference type="ARBA" id="ARBA00011063"/>
    </source>
</evidence>
<dbReference type="GO" id="GO:0004725">
    <property type="term" value="F:protein tyrosine phosphatase activity"/>
    <property type="evidence" value="ECO:0007669"/>
    <property type="project" value="UniProtKB-EC"/>
</dbReference>
<feature type="active site" evidence="6">
    <location>
        <position position="15"/>
    </location>
</feature>
<name>A0A8E1RUD5_9GAMM</name>
<dbReference type="EMBL" id="LDSE01000048">
    <property type="protein sequence ID" value="KTS65193.1"/>
    <property type="molecule type" value="Genomic_DNA"/>
</dbReference>
<dbReference type="Pfam" id="PF01451">
    <property type="entry name" value="LMWPc"/>
    <property type="match status" value="1"/>
</dbReference>
<proteinExistence type="inferred from homology"/>
<dbReference type="Gene3D" id="3.40.50.2300">
    <property type="match status" value="1"/>
</dbReference>
<dbReference type="OrthoDB" id="9784339at2"/>
<evidence type="ECO:0000256" key="2">
    <source>
        <dbReference type="ARBA" id="ARBA00013064"/>
    </source>
</evidence>
<feature type="active site" description="Nucleophile" evidence="6">
    <location>
        <position position="9"/>
    </location>
</feature>
<reference evidence="8 9" key="1">
    <citation type="journal article" date="2016" name="Front. Microbiol.">
        <title>Genomic Resource of Rice Seed Associated Bacteria.</title>
        <authorList>
            <person name="Midha S."/>
            <person name="Bansal K."/>
            <person name="Sharma S."/>
            <person name="Kumar N."/>
            <person name="Patil P.P."/>
            <person name="Chaudhry V."/>
            <person name="Patil P.B."/>
        </authorList>
    </citation>
    <scope>NUCLEOTIDE SEQUENCE [LARGE SCALE GENOMIC DNA]</scope>
    <source>
        <strain evidence="8 9">SA3</strain>
    </source>
</reference>
<dbReference type="PRINTS" id="PR00719">
    <property type="entry name" value="LMWPTPASE"/>
</dbReference>